<proteinExistence type="predicted"/>
<organism evidence="1 2">
    <name type="scientific">Lamprobacter modestohalophilus</name>
    <dbReference type="NCBI Taxonomy" id="1064514"/>
    <lineage>
        <taxon>Bacteria</taxon>
        <taxon>Pseudomonadati</taxon>
        <taxon>Pseudomonadota</taxon>
        <taxon>Gammaproteobacteria</taxon>
        <taxon>Chromatiales</taxon>
        <taxon>Chromatiaceae</taxon>
        <taxon>Lamprobacter</taxon>
    </lineage>
</organism>
<name>A0A9X0W6M2_9GAMM</name>
<dbReference type="AlphaFoldDB" id="A0A9X0W6M2"/>
<keyword evidence="2" id="KW-1185">Reference proteome</keyword>
<reference evidence="1 2" key="1">
    <citation type="journal article" date="2020" name="Microorganisms">
        <title>Osmotic Adaptation and Compatible Solute Biosynthesis of Phototrophic Bacteria as Revealed from Genome Analyses.</title>
        <authorList>
            <person name="Imhoff J.F."/>
            <person name="Rahn T."/>
            <person name="Kunzel S."/>
            <person name="Keller A."/>
            <person name="Neulinger S.C."/>
        </authorList>
    </citation>
    <scope>NUCLEOTIDE SEQUENCE [LARGE SCALE GENOMIC DNA]</scope>
    <source>
        <strain evidence="1 2">DSM 25653</strain>
    </source>
</reference>
<accession>A0A9X0W6M2</accession>
<dbReference type="Proteomes" id="UP001138768">
    <property type="component" value="Unassembled WGS sequence"/>
</dbReference>
<sequence length="64" mass="6620">MDCVVMLGHGDKTTFSAATEMDISLLVYAKGMGVATAVGALNRIGRACSSTEVSLRLMVIVISG</sequence>
<gene>
    <name evidence="1" type="ORF">CKO42_05820</name>
</gene>
<comment type="caution">
    <text evidence="1">The sequence shown here is derived from an EMBL/GenBank/DDBJ whole genome shotgun (WGS) entry which is preliminary data.</text>
</comment>
<evidence type="ECO:0000313" key="2">
    <source>
        <dbReference type="Proteomes" id="UP001138768"/>
    </source>
</evidence>
<protein>
    <submittedName>
        <fullName evidence="1">Uncharacterized protein</fullName>
    </submittedName>
</protein>
<dbReference type="EMBL" id="NRRY01000006">
    <property type="protein sequence ID" value="MBK1617979.1"/>
    <property type="molecule type" value="Genomic_DNA"/>
</dbReference>
<evidence type="ECO:0000313" key="1">
    <source>
        <dbReference type="EMBL" id="MBK1617979.1"/>
    </source>
</evidence>